<dbReference type="Gene3D" id="3.90.25.10">
    <property type="entry name" value="UDP-galactose 4-epimerase, domain 1"/>
    <property type="match status" value="1"/>
</dbReference>
<dbReference type="OrthoDB" id="3243290at2"/>
<feature type="domain" description="NmrA-like" evidence="1">
    <location>
        <begin position="1"/>
        <end position="218"/>
    </location>
</feature>
<gene>
    <name evidence="2" type="ORF">VO63_26920</name>
</gene>
<keyword evidence="3" id="KW-1185">Reference proteome</keyword>
<dbReference type="AlphaFoldDB" id="A0A2P2GH12"/>
<dbReference type="RefSeq" id="WP_046910608.1">
    <property type="nucleotide sequence ID" value="NZ_BAAAXG010000002.1"/>
</dbReference>
<organism evidence="2 3">
    <name type="scientific">Streptomyces showdoensis</name>
    <dbReference type="NCBI Taxonomy" id="68268"/>
    <lineage>
        <taxon>Bacteria</taxon>
        <taxon>Bacillati</taxon>
        <taxon>Actinomycetota</taxon>
        <taxon>Actinomycetes</taxon>
        <taxon>Kitasatosporales</taxon>
        <taxon>Streptomycetaceae</taxon>
        <taxon>Streptomyces</taxon>
    </lineage>
</organism>
<dbReference type="InterPro" id="IPR008030">
    <property type="entry name" value="NmrA-like"/>
</dbReference>
<protein>
    <submittedName>
        <fullName evidence="2">Nucleoside-diphosphate sugar epimerase</fullName>
    </submittedName>
</protein>
<dbReference type="EMBL" id="LAQS01000049">
    <property type="protein sequence ID" value="KKZ70794.1"/>
    <property type="molecule type" value="Genomic_DNA"/>
</dbReference>
<evidence type="ECO:0000259" key="1">
    <source>
        <dbReference type="Pfam" id="PF05368"/>
    </source>
</evidence>
<dbReference type="SUPFAM" id="SSF51735">
    <property type="entry name" value="NAD(P)-binding Rossmann-fold domains"/>
    <property type="match status" value="1"/>
</dbReference>
<dbReference type="Gene3D" id="3.40.50.720">
    <property type="entry name" value="NAD(P)-binding Rossmann-like Domain"/>
    <property type="match status" value="1"/>
</dbReference>
<reference evidence="2 3" key="1">
    <citation type="submission" date="2015-05" db="EMBL/GenBank/DDBJ databases">
        <title>Draft Genome assembly of Streptomyces showdoensis.</title>
        <authorList>
            <person name="Thapa K.K."/>
            <person name="Metsa-Ketela M."/>
        </authorList>
    </citation>
    <scope>NUCLEOTIDE SEQUENCE [LARGE SCALE GENOMIC DNA]</scope>
    <source>
        <strain evidence="2 3">ATCC 15227</strain>
    </source>
</reference>
<dbReference type="PANTHER" id="PTHR43162:SF1">
    <property type="entry name" value="PRESTALK A DIFFERENTIATION PROTEIN A"/>
    <property type="match status" value="1"/>
</dbReference>
<comment type="caution">
    <text evidence="2">The sequence shown here is derived from an EMBL/GenBank/DDBJ whole genome shotgun (WGS) entry which is preliminary data.</text>
</comment>
<dbReference type="Proteomes" id="UP000265325">
    <property type="component" value="Unassembled WGS sequence"/>
</dbReference>
<dbReference type="InterPro" id="IPR051604">
    <property type="entry name" value="Ergot_Alk_Oxidoreductase"/>
</dbReference>
<proteinExistence type="predicted"/>
<name>A0A2P2GH12_STREW</name>
<dbReference type="Pfam" id="PF05368">
    <property type="entry name" value="NmrA"/>
    <property type="match status" value="1"/>
</dbReference>
<dbReference type="InterPro" id="IPR036291">
    <property type="entry name" value="NAD(P)-bd_dom_sf"/>
</dbReference>
<evidence type="ECO:0000313" key="3">
    <source>
        <dbReference type="Proteomes" id="UP000265325"/>
    </source>
</evidence>
<sequence>MTELIAVTGATGRVGRRVTRRLAEAGAPVRALGRDPEKLAALPAGDTRTASYDDAAAMRAALDGTATLFLVSAHEGPGRVRTHATAVDAAVAAGVRRVVYLSYLGAAPHATFTYARDHWYTEQHIRSTGVRHTFLRDSAYQADLAAMTGADGILRGPAGDGRVAAVTHDDIADSAAAVLLGTDAHDGATYDMTGPEALSFAEIAEALARAAGRPVAYVPETRDEAFASRAGYGAPDWEVEGWVTSYEAVATGEMDTVSDAVRTLTGHPPQAFADFLAANPRVYRHLTA</sequence>
<evidence type="ECO:0000313" key="2">
    <source>
        <dbReference type="EMBL" id="KKZ70794.1"/>
    </source>
</evidence>
<dbReference type="PANTHER" id="PTHR43162">
    <property type="match status" value="1"/>
</dbReference>
<accession>A0A2P2GH12</accession>